<keyword evidence="2" id="KW-1185">Reference proteome</keyword>
<evidence type="ECO:0008006" key="3">
    <source>
        <dbReference type="Google" id="ProtNLM"/>
    </source>
</evidence>
<evidence type="ECO:0000313" key="2">
    <source>
        <dbReference type="Proteomes" id="UP000758701"/>
    </source>
</evidence>
<name>A0ABS7W4P2_STROV</name>
<organism evidence="1 2">
    <name type="scientific">Streptomyces olivaceus</name>
    <dbReference type="NCBI Taxonomy" id="47716"/>
    <lineage>
        <taxon>Bacteria</taxon>
        <taxon>Bacillati</taxon>
        <taxon>Actinomycetota</taxon>
        <taxon>Actinomycetes</taxon>
        <taxon>Kitasatosporales</taxon>
        <taxon>Streptomycetaceae</taxon>
        <taxon>Streptomyces</taxon>
    </lineage>
</organism>
<comment type="caution">
    <text evidence="1">The sequence shown here is derived from an EMBL/GenBank/DDBJ whole genome shotgun (WGS) entry which is preliminary data.</text>
</comment>
<dbReference type="Proteomes" id="UP000758701">
    <property type="component" value="Unassembled WGS sequence"/>
</dbReference>
<accession>A0ABS7W4P2</accession>
<gene>
    <name evidence="1" type="ORF">KVH32_14855</name>
</gene>
<dbReference type="EMBL" id="JAHSTP010000004">
    <property type="protein sequence ID" value="MBZ6152433.1"/>
    <property type="molecule type" value="Genomic_DNA"/>
</dbReference>
<proteinExistence type="predicted"/>
<reference evidence="1 2" key="1">
    <citation type="submission" date="2021-06" db="EMBL/GenBank/DDBJ databases">
        <title>Ecological speciation of a Streptomyces species isolated from different habitats and geographic origins.</title>
        <authorList>
            <person name="Wang J."/>
        </authorList>
    </citation>
    <scope>NUCLEOTIDE SEQUENCE [LARGE SCALE GENOMIC DNA]</scope>
    <source>
        <strain evidence="1 2">FXJ8.012</strain>
    </source>
</reference>
<sequence>MVLTLTGATAASAFGGPAAPAPGKSDSTWARQVVPVERSASGAGGYRGTQGFNLCLLSRCSIGSGDTSGGGIGLVQGGNLCLLSSCEVRP</sequence>
<protein>
    <recommendedName>
        <fullName evidence="3">Secreted protein</fullName>
    </recommendedName>
</protein>
<evidence type="ECO:0000313" key="1">
    <source>
        <dbReference type="EMBL" id="MBZ6152433.1"/>
    </source>
</evidence>